<gene>
    <name evidence="1" type="ORF">BTIS_1692</name>
</gene>
<sequence length="64" mass="7515">MVRALLERLTGMPDLEKLIFLHKHALEEQLKREDEMDHRGNKTIYDENGKFVRVELGSCFPSKT</sequence>
<accession>A0A261FCZ8</accession>
<evidence type="ECO:0000313" key="1">
    <source>
        <dbReference type="EMBL" id="OZG57030.1"/>
    </source>
</evidence>
<proteinExistence type="predicted"/>
<comment type="caution">
    <text evidence="1">The sequence shown here is derived from an EMBL/GenBank/DDBJ whole genome shotgun (WGS) entry which is preliminary data.</text>
</comment>
<name>A0A261FCZ8_9BIFI</name>
<evidence type="ECO:0000313" key="2">
    <source>
        <dbReference type="Proteomes" id="UP000216444"/>
    </source>
</evidence>
<protein>
    <submittedName>
        <fullName evidence="1">Uncharacterized protein</fullName>
    </submittedName>
</protein>
<dbReference type="Proteomes" id="UP000216444">
    <property type="component" value="Unassembled WGS sequence"/>
</dbReference>
<keyword evidence="2" id="KW-1185">Reference proteome</keyword>
<reference evidence="1 2" key="1">
    <citation type="journal article" date="2017" name="BMC Genomics">
        <title>Comparative genomic and phylogenomic analyses of the Bifidobacteriaceae family.</title>
        <authorList>
            <person name="Lugli G.A."/>
            <person name="Milani C."/>
            <person name="Turroni F."/>
            <person name="Duranti S."/>
            <person name="Mancabelli L."/>
            <person name="Mangifesta M."/>
            <person name="Ferrario C."/>
            <person name="Modesto M."/>
            <person name="Mattarelli P."/>
            <person name="Jiri K."/>
            <person name="van Sinderen D."/>
            <person name="Ventura M."/>
        </authorList>
    </citation>
    <scope>NUCLEOTIDE SEQUENCE [LARGE SCALE GENOMIC DNA]</scope>
    <source>
        <strain evidence="1 2">DSM 100201</strain>
    </source>
</reference>
<organism evidence="1 2">
    <name type="scientific">Bifidobacterium tissieri</name>
    <dbReference type="NCBI Taxonomy" id="1630162"/>
    <lineage>
        <taxon>Bacteria</taxon>
        <taxon>Bacillati</taxon>
        <taxon>Actinomycetota</taxon>
        <taxon>Actinomycetes</taxon>
        <taxon>Bifidobacteriales</taxon>
        <taxon>Bifidobacteriaceae</taxon>
        <taxon>Bifidobacterium</taxon>
    </lineage>
</organism>
<dbReference type="EMBL" id="MWWV01000012">
    <property type="protein sequence ID" value="OZG57030.1"/>
    <property type="molecule type" value="Genomic_DNA"/>
</dbReference>
<dbReference type="AlphaFoldDB" id="A0A261FCZ8"/>